<proteinExistence type="predicted"/>
<dbReference type="RefSeq" id="WP_005004106.1">
    <property type="nucleotide sequence ID" value="NZ_CP079898.1"/>
</dbReference>
<evidence type="ECO:0000313" key="1">
    <source>
        <dbReference type="EMBL" id="QXZ23584.1"/>
    </source>
</evidence>
<evidence type="ECO:0000313" key="2">
    <source>
        <dbReference type="Proteomes" id="UP000827069"/>
    </source>
</evidence>
<dbReference type="AlphaFoldDB" id="A0ABD7F635"/>
<reference evidence="1 2" key="1">
    <citation type="submission" date="2021-07" db="EMBL/GenBank/DDBJ databases">
        <title>FDA dAtabase for Regulatory Grade micrObial Sequences (FDA-ARGOS): Supporting development and validation of Infectious Disease Dx tests.</title>
        <authorList>
            <person name="Sproer C."/>
            <person name="Gronow S."/>
            <person name="Severitt S."/>
            <person name="Schroder I."/>
            <person name="Tallon L."/>
            <person name="Sadzewicz L."/>
            <person name="Zhao X."/>
            <person name="Boylan J."/>
            <person name="Ott S."/>
            <person name="Bowen H."/>
            <person name="Vavikolanu K."/>
            <person name="Mehta A."/>
            <person name="Aluvathingal J."/>
            <person name="Nadendla S."/>
            <person name="Lowell S."/>
            <person name="Myers T."/>
            <person name="Yan Y."/>
        </authorList>
    </citation>
    <scope>NUCLEOTIDE SEQUENCE [LARGE SCALE GENOMIC DNA]</scope>
    <source>
        <strain evidence="1 2">FDAARGOS_1401</strain>
    </source>
</reference>
<accession>A0ABD7F635</accession>
<protein>
    <submittedName>
        <fullName evidence="1">Uncharacterized protein</fullName>
    </submittedName>
</protein>
<organism evidence="1 2">
    <name type="scientific">Acinetobacter septicus</name>
    <dbReference type="NCBI Taxonomy" id="465797"/>
    <lineage>
        <taxon>Bacteria</taxon>
        <taxon>Pseudomonadati</taxon>
        <taxon>Pseudomonadota</taxon>
        <taxon>Gammaproteobacteria</taxon>
        <taxon>Moraxellales</taxon>
        <taxon>Moraxellaceae</taxon>
        <taxon>Acinetobacter</taxon>
    </lineage>
</organism>
<name>A0ABD7F635_9GAMM</name>
<gene>
    <name evidence="1" type="ORF">I6L31_01940</name>
</gene>
<dbReference type="Proteomes" id="UP000827069">
    <property type="component" value="Chromosome"/>
</dbReference>
<sequence length="88" mass="10364">MNNYFSPKFSVSEEVRSTAVALIKEFNIDRTFDLALFLNVNPNLNDQDAVLAWVNHFSKIQHNLNDFNQVRRHFMKNFPKIMFANLSE</sequence>
<keyword evidence="2" id="KW-1185">Reference proteome</keyword>
<dbReference type="EMBL" id="CP079898">
    <property type="protein sequence ID" value="QXZ23584.1"/>
    <property type="molecule type" value="Genomic_DNA"/>
</dbReference>